<gene>
    <name evidence="2" type="ORF">PFISCL1PPCAC_2580</name>
</gene>
<accession>A0AAV5UX15</accession>
<organism evidence="2 3">
    <name type="scientific">Pristionchus fissidentatus</name>
    <dbReference type="NCBI Taxonomy" id="1538716"/>
    <lineage>
        <taxon>Eukaryota</taxon>
        <taxon>Metazoa</taxon>
        <taxon>Ecdysozoa</taxon>
        <taxon>Nematoda</taxon>
        <taxon>Chromadorea</taxon>
        <taxon>Rhabditida</taxon>
        <taxon>Rhabditina</taxon>
        <taxon>Diplogasteromorpha</taxon>
        <taxon>Diplogasteroidea</taxon>
        <taxon>Neodiplogasteridae</taxon>
        <taxon>Pristionchus</taxon>
    </lineage>
</organism>
<feature type="compositionally biased region" description="Basic and acidic residues" evidence="1">
    <location>
        <begin position="265"/>
        <end position="275"/>
    </location>
</feature>
<name>A0AAV5UX15_9BILA</name>
<feature type="region of interest" description="Disordered" evidence="1">
    <location>
        <begin position="147"/>
        <end position="189"/>
    </location>
</feature>
<evidence type="ECO:0000256" key="1">
    <source>
        <dbReference type="SAM" id="MobiDB-lite"/>
    </source>
</evidence>
<comment type="caution">
    <text evidence="2">The sequence shown here is derived from an EMBL/GenBank/DDBJ whole genome shotgun (WGS) entry which is preliminary data.</text>
</comment>
<reference evidence="2" key="1">
    <citation type="submission" date="2023-10" db="EMBL/GenBank/DDBJ databases">
        <title>Genome assembly of Pristionchus species.</title>
        <authorList>
            <person name="Yoshida K."/>
            <person name="Sommer R.J."/>
        </authorList>
    </citation>
    <scope>NUCLEOTIDE SEQUENCE</scope>
    <source>
        <strain evidence="2">RS5133</strain>
    </source>
</reference>
<feature type="non-terminal residue" evidence="2">
    <location>
        <position position="1"/>
    </location>
</feature>
<dbReference type="AlphaFoldDB" id="A0AAV5UX15"/>
<feature type="compositionally biased region" description="Basic and acidic residues" evidence="1">
    <location>
        <begin position="169"/>
        <end position="189"/>
    </location>
</feature>
<evidence type="ECO:0000313" key="2">
    <source>
        <dbReference type="EMBL" id="GMT11283.1"/>
    </source>
</evidence>
<feature type="region of interest" description="Disordered" evidence="1">
    <location>
        <begin position="239"/>
        <end position="275"/>
    </location>
</feature>
<protein>
    <submittedName>
        <fullName evidence="2">Uncharacterized protein</fullName>
    </submittedName>
</protein>
<evidence type="ECO:0000313" key="3">
    <source>
        <dbReference type="Proteomes" id="UP001432322"/>
    </source>
</evidence>
<sequence length="275" mass="31479">IFLFFSDISAIMAGLGKDSRSNDNRKSRRTLHHSHCTYSGPDVITKKQLGSQKTPFNCDSSDPFGVVDFDVSYSINKQKRWEAAEKPEMALNQRGQQKTSFIVTSVPRSSGRLLPVDQLPHDMSNLYRFGGGVIRFVTADNGEITDRKSKKKAHFKNFTENPGPGPQALEKKQLREEEKRRKRIERSIKKTSQENLNEIPVEETESEVQYTAMKLYYRPAGQAESTWRRQQSIFRMNAKQASARNRGVGVTIDNEQNQDALEDELDRKYSEIIDN</sequence>
<keyword evidence="3" id="KW-1185">Reference proteome</keyword>
<proteinExistence type="predicted"/>
<dbReference type="EMBL" id="BTSY01000001">
    <property type="protein sequence ID" value="GMT11283.1"/>
    <property type="molecule type" value="Genomic_DNA"/>
</dbReference>
<dbReference type="Proteomes" id="UP001432322">
    <property type="component" value="Unassembled WGS sequence"/>
</dbReference>